<feature type="domain" description="Sulfatase-modifying factor enzyme-like" evidence="5">
    <location>
        <begin position="356"/>
        <end position="433"/>
    </location>
</feature>
<protein>
    <submittedName>
        <fullName evidence="7">Ergothioneine biosynthesis protein EgtB</fullName>
    </submittedName>
</protein>
<evidence type="ECO:0000256" key="2">
    <source>
        <dbReference type="ARBA" id="ARBA00023004"/>
    </source>
</evidence>
<dbReference type="PANTHER" id="PTHR23150:SF36">
    <property type="entry name" value="HERCYNINE OXYGENASE"/>
    <property type="match status" value="1"/>
</dbReference>
<dbReference type="EMBL" id="JAMQBK010000023">
    <property type="protein sequence ID" value="MCM2370471.1"/>
    <property type="molecule type" value="Genomic_DNA"/>
</dbReference>
<feature type="compositionally biased region" description="Low complexity" evidence="4">
    <location>
        <begin position="1"/>
        <end position="11"/>
    </location>
</feature>
<feature type="compositionally biased region" description="Polar residues" evidence="4">
    <location>
        <begin position="12"/>
        <end position="25"/>
    </location>
</feature>
<dbReference type="InterPro" id="IPR016187">
    <property type="entry name" value="CTDL_fold"/>
</dbReference>
<dbReference type="InterPro" id="IPR051043">
    <property type="entry name" value="Sulfatase_Mod_Factor_Kinase"/>
</dbReference>
<dbReference type="Gene3D" id="3.90.1580.10">
    <property type="entry name" value="paralog of FGE (formylglycine-generating enzyme)"/>
    <property type="match status" value="1"/>
</dbReference>
<evidence type="ECO:0000259" key="6">
    <source>
        <dbReference type="Pfam" id="PF12867"/>
    </source>
</evidence>
<name>A0ABT0U0R8_9BACT</name>
<accession>A0ABT0U0R8</accession>
<evidence type="ECO:0000313" key="8">
    <source>
        <dbReference type="Proteomes" id="UP001202961"/>
    </source>
</evidence>
<evidence type="ECO:0000256" key="1">
    <source>
        <dbReference type="ARBA" id="ARBA00023002"/>
    </source>
</evidence>
<organism evidence="7 8">
    <name type="scientific">Aporhodopirellula aestuarii</name>
    <dbReference type="NCBI Taxonomy" id="2950107"/>
    <lineage>
        <taxon>Bacteria</taxon>
        <taxon>Pseudomonadati</taxon>
        <taxon>Planctomycetota</taxon>
        <taxon>Planctomycetia</taxon>
        <taxon>Pirellulales</taxon>
        <taxon>Pirellulaceae</taxon>
        <taxon>Aporhodopirellula</taxon>
    </lineage>
</organism>
<feature type="region of interest" description="Disordered" evidence="4">
    <location>
        <begin position="1"/>
        <end position="26"/>
    </location>
</feature>
<evidence type="ECO:0000256" key="4">
    <source>
        <dbReference type="SAM" id="MobiDB-lite"/>
    </source>
</evidence>
<keyword evidence="8" id="KW-1185">Reference proteome</keyword>
<evidence type="ECO:0000313" key="7">
    <source>
        <dbReference type="EMBL" id="MCM2370471.1"/>
    </source>
</evidence>
<evidence type="ECO:0000259" key="5">
    <source>
        <dbReference type="Pfam" id="PF03781"/>
    </source>
</evidence>
<keyword evidence="2" id="KW-0408">Iron</keyword>
<dbReference type="Pfam" id="PF03781">
    <property type="entry name" value="FGE-sulfatase"/>
    <property type="match status" value="2"/>
</dbReference>
<proteinExistence type="predicted"/>
<dbReference type="Pfam" id="PF12867">
    <property type="entry name" value="DinB_2"/>
    <property type="match status" value="1"/>
</dbReference>
<dbReference type="InterPro" id="IPR005532">
    <property type="entry name" value="SUMF_dom"/>
</dbReference>
<sequence length="434" mass="49484">MATETQTAEQTSQRLTDATTKASSESIKDRYRRVRELSMRIAAPLSAEDCAIQSMPDASPTRWHLAHTTWFFETFLLKERPGFAPFNPSFERLFNSYYNSVGQPFPRNRRGQISRPGLNETIDYRRHVDDAVTELLSESELSPSQLSVLELGLNHEQQHQELMFTDVKHALASNPLHPIYAEDPFDSTTAPKASPLRWRSSDETIVEVGHDGNGFAYDNEGPRHRELIHPHQMASRCVTNREYLEFIHDGGYRQPEYWLSLGWDAVNQHGWEAPLHWISQNGDWHQFTLSGVRPLVLDEPVCHVSYFEADAFARWSGKRLPTEFEWEHAASGDTTGEIFCDKLLQSGGVVHPRVTGDSDFLGNVWEWTASQYLPYPGYRPVGGALGEYNGKFMCNQFVLRGGSCATSSDHIRLSYRNFFPPDARWQFAGIRLAQ</sequence>
<dbReference type="Proteomes" id="UP001202961">
    <property type="component" value="Unassembled WGS sequence"/>
</dbReference>
<keyword evidence="1" id="KW-0560">Oxidoreductase</keyword>
<gene>
    <name evidence="7" type="primary">egtB</name>
    <name evidence="7" type="ORF">NB063_07510</name>
</gene>
<dbReference type="RefSeq" id="WP_250928142.1">
    <property type="nucleotide sequence ID" value="NZ_JAMQBK010000023.1"/>
</dbReference>
<evidence type="ECO:0000256" key="3">
    <source>
        <dbReference type="ARBA" id="ARBA00037882"/>
    </source>
</evidence>
<dbReference type="PANTHER" id="PTHR23150">
    <property type="entry name" value="SULFATASE MODIFYING FACTOR 1, 2"/>
    <property type="match status" value="1"/>
</dbReference>
<dbReference type="InterPro" id="IPR042095">
    <property type="entry name" value="SUMF_sf"/>
</dbReference>
<dbReference type="InterPro" id="IPR017806">
    <property type="entry name" value="EgtB"/>
</dbReference>
<comment type="pathway">
    <text evidence="3">Amino-acid biosynthesis; ergothioneine biosynthesis.</text>
</comment>
<feature type="domain" description="Sulfatase-modifying factor enzyme-like" evidence="5">
    <location>
        <begin position="209"/>
        <end position="337"/>
    </location>
</feature>
<reference evidence="7 8" key="1">
    <citation type="journal article" date="2022" name="Syst. Appl. Microbiol.">
        <title>Rhodopirellula aestuarii sp. nov., a novel member of the genus Rhodopirellula isolated from brackish sediments collected in the Tagus River estuary, Portugal.</title>
        <authorList>
            <person name="Vitorino I.R."/>
            <person name="Klimek D."/>
            <person name="Calusinska M."/>
            <person name="Lobo-da-Cunha A."/>
            <person name="Vasconcelos V."/>
            <person name="Lage O.M."/>
        </authorList>
    </citation>
    <scope>NUCLEOTIDE SEQUENCE [LARGE SCALE GENOMIC DNA]</scope>
    <source>
        <strain evidence="7 8">ICT_H3.1</strain>
    </source>
</reference>
<feature type="domain" description="DinB-like" evidence="6">
    <location>
        <begin position="31"/>
        <end position="162"/>
    </location>
</feature>
<dbReference type="SUPFAM" id="SSF56436">
    <property type="entry name" value="C-type lectin-like"/>
    <property type="match status" value="1"/>
</dbReference>
<dbReference type="NCBIfam" id="TIGR03440">
    <property type="entry name" value="egtB_TIGR03440"/>
    <property type="match status" value="1"/>
</dbReference>
<dbReference type="InterPro" id="IPR024775">
    <property type="entry name" value="DinB-like"/>
</dbReference>
<comment type="caution">
    <text evidence="7">The sequence shown here is derived from an EMBL/GenBank/DDBJ whole genome shotgun (WGS) entry which is preliminary data.</text>
</comment>